<proteinExistence type="predicted"/>
<evidence type="ECO:0000313" key="2">
    <source>
        <dbReference type="Proteomes" id="UP001152795"/>
    </source>
</evidence>
<comment type="caution">
    <text evidence="1">The sequence shown here is derived from an EMBL/GenBank/DDBJ whole genome shotgun (WGS) entry which is preliminary data.</text>
</comment>
<keyword evidence="2" id="KW-1185">Reference proteome</keyword>
<dbReference type="EMBL" id="CACRXK020000285">
    <property type="protein sequence ID" value="CAB3980381.1"/>
    <property type="molecule type" value="Genomic_DNA"/>
</dbReference>
<gene>
    <name evidence="1" type="ORF">PACLA_8A034882</name>
</gene>
<protein>
    <submittedName>
        <fullName evidence="1">Transposon Tf2-6 poly</fullName>
    </submittedName>
</protein>
<evidence type="ECO:0000313" key="1">
    <source>
        <dbReference type="EMBL" id="CAB3980381.1"/>
    </source>
</evidence>
<name>A0A6S7G3C4_PARCT</name>
<sequence>MMPGITTWRIDEARKHAALYGAGTAKEIPKTHRTRLNPAKVDHFIDFISQPHFLQDVAFGTRTLKLSNGTTMEIPNVLRTVTSSRLVDLYIATCKEKRF</sequence>
<dbReference type="AlphaFoldDB" id="A0A6S7G3C4"/>
<organism evidence="1 2">
    <name type="scientific">Paramuricea clavata</name>
    <name type="common">Red gorgonian</name>
    <name type="synonym">Violescent sea-whip</name>
    <dbReference type="NCBI Taxonomy" id="317549"/>
    <lineage>
        <taxon>Eukaryota</taxon>
        <taxon>Metazoa</taxon>
        <taxon>Cnidaria</taxon>
        <taxon>Anthozoa</taxon>
        <taxon>Octocorallia</taxon>
        <taxon>Malacalcyonacea</taxon>
        <taxon>Plexauridae</taxon>
        <taxon>Paramuricea</taxon>
    </lineage>
</organism>
<reference evidence="1" key="1">
    <citation type="submission" date="2020-04" db="EMBL/GenBank/DDBJ databases">
        <authorList>
            <person name="Alioto T."/>
            <person name="Alioto T."/>
            <person name="Gomez Garrido J."/>
        </authorList>
    </citation>
    <scope>NUCLEOTIDE SEQUENCE</scope>
    <source>
        <strain evidence="1">A484AB</strain>
    </source>
</reference>
<dbReference type="OrthoDB" id="5988824at2759"/>
<accession>A0A6S7G3C4</accession>
<dbReference type="Proteomes" id="UP001152795">
    <property type="component" value="Unassembled WGS sequence"/>
</dbReference>